<dbReference type="REBASE" id="764537">
    <property type="entry name" value="M.Fax2ORF55470P"/>
</dbReference>
<evidence type="ECO:0000256" key="8">
    <source>
        <dbReference type="ARBA" id="ARBA00047942"/>
    </source>
</evidence>
<accession>A0AAU9CVQ1</accession>
<proteinExistence type="inferred from homology"/>
<dbReference type="Gene3D" id="3.40.50.150">
    <property type="entry name" value="Vaccinia Virus protein VP39"/>
    <property type="match status" value="1"/>
</dbReference>
<protein>
    <recommendedName>
        <fullName evidence="2">site-specific DNA-methyltransferase (adenine-specific)</fullName>
        <ecNumber evidence="2">2.1.1.72</ecNumber>
    </recommendedName>
</protein>
<geneLocation type="plasmid" evidence="11 12">
    <name>pFA12</name>
</geneLocation>
<keyword evidence="11" id="KW-0614">Plasmid</keyword>
<evidence type="ECO:0000256" key="1">
    <source>
        <dbReference type="ARBA" id="ARBA00006594"/>
    </source>
</evidence>
<dbReference type="InterPro" id="IPR044946">
    <property type="entry name" value="Restrct_endonuc_typeI_TRD_sf"/>
</dbReference>
<keyword evidence="5" id="KW-0949">S-adenosyl-L-methionine</keyword>
<dbReference type="KEGG" id="fax:FUAX_55470"/>
<evidence type="ECO:0000256" key="5">
    <source>
        <dbReference type="ARBA" id="ARBA00022691"/>
    </source>
</evidence>
<dbReference type="GO" id="GO:0009007">
    <property type="term" value="F:site-specific DNA-methyltransferase (adenine-specific) activity"/>
    <property type="evidence" value="ECO:0007669"/>
    <property type="project" value="UniProtKB-EC"/>
</dbReference>
<dbReference type="PANTHER" id="PTHR42933">
    <property type="entry name" value="SLR6095 PROTEIN"/>
    <property type="match status" value="1"/>
</dbReference>
<evidence type="ECO:0000256" key="3">
    <source>
        <dbReference type="ARBA" id="ARBA00022603"/>
    </source>
</evidence>
<keyword evidence="6" id="KW-0680">Restriction system</keyword>
<gene>
    <name evidence="11" type="ORF">FUAX_55470</name>
</gene>
<evidence type="ECO:0000256" key="6">
    <source>
        <dbReference type="ARBA" id="ARBA00022747"/>
    </source>
</evidence>
<organism evidence="11 12">
    <name type="scientific">Fulvitalea axinellae</name>
    <dbReference type="NCBI Taxonomy" id="1182444"/>
    <lineage>
        <taxon>Bacteria</taxon>
        <taxon>Pseudomonadati</taxon>
        <taxon>Bacteroidota</taxon>
        <taxon>Cytophagia</taxon>
        <taxon>Cytophagales</taxon>
        <taxon>Persicobacteraceae</taxon>
        <taxon>Fulvitalea</taxon>
    </lineage>
</organism>
<comment type="similarity">
    <text evidence="1">Belongs to the N(4)/N(6)-methyltransferase family.</text>
</comment>
<dbReference type="InterPro" id="IPR038333">
    <property type="entry name" value="T1MK-like_N_sf"/>
</dbReference>
<name>A0AAU9CVQ1_9BACT</name>
<dbReference type="Pfam" id="PF02384">
    <property type="entry name" value="N6_Mtase"/>
    <property type="match status" value="1"/>
</dbReference>
<dbReference type="Proteomes" id="UP001348817">
    <property type="component" value="Plasmid pFA12"/>
</dbReference>
<keyword evidence="9" id="KW-0175">Coiled coil</keyword>
<sequence>MRTDQQRDLFGSLWKNFQEHGYLLEWKDRKAYLLGLVFYKFLCDNQLRHLRSDPELYDDFFGLEGTPDMERRGANRLEVDITQKIGYFIYPDELLTSVWQRDERSFFNEGPQYSVERALYAIESRLFGSDFYDSFAGIFSDINFTQIRHLGKSTTDGLLRVIDFLASIPDDQLDYGMLFDFLLEKFAEEGGRKRAEVRTPASVSELLTGLVTANRPEIQKAYDPACGNATLLIDLAKKGGVQVLMGQEINRSVYNIARMNLMAHGVHPGNIDIQLGNTLEEPSPEHNDIRFDAVVSVLPFNTKWRGIERIGLGDRFMSLGGLAPKSRADYAFVQHMIQRLDEHGIMAVILPSNALFRGNAEARIRRFLIEDRNYLDAVIELPANIFHGTSTSTSILVFKKDRTDNNVLFINASRHFEKAKFQNHLRPEDIQRILSTYSSRRISDDYSHQAPLSEIASNDYNLSISRYIYKEGDSLDPNKIYLPLSDVITQVKGRKLRTEELSIKINVLDLSPDPFDVAQSFTDKEKEWNSGSGKLIEEDTFLFAFYNDKVYLTQFKYTGTPIFIRTGTSLPFKLKIGRVDPNFFIREMFSDYMKQQLRRYVSGTTAIQRVSFSNFRKVRVEYLPLNEQISRVKEANKEYIQAKELKIQAERERLGIDQAFYTEAASLKHSLGHDLSNFSSGLSLLEKHIDLDKVINPKRGRSLRDVLEDMKQSKNDITQRLGSFEKRLRGKEPLEETSLSDVIEAVDSIFKRSLHFRWEVIKDITDNPKDIKFQWAPESFNTVLKNIRQNALDHAFKISNPDRDEIAFEVTILVDWLEPQNRLGEQANYTRYIALAFKNNGAPFPKKFGFKGLTESGQTTDRKNHSGVGGSDILRLMEQMNGKFELSTDDDAEFPVTYRLLLPLI</sequence>
<dbReference type="InterPro" id="IPR029063">
    <property type="entry name" value="SAM-dependent_MTases_sf"/>
</dbReference>
<dbReference type="GO" id="GO:0008170">
    <property type="term" value="F:N-methyltransferase activity"/>
    <property type="evidence" value="ECO:0007669"/>
    <property type="project" value="InterPro"/>
</dbReference>
<evidence type="ECO:0000256" key="9">
    <source>
        <dbReference type="SAM" id="Coils"/>
    </source>
</evidence>
<feature type="domain" description="DNA methylase adenine-specific" evidence="10">
    <location>
        <begin position="176"/>
        <end position="470"/>
    </location>
</feature>
<dbReference type="InterPro" id="IPR051537">
    <property type="entry name" value="DNA_Adenine_Mtase"/>
</dbReference>
<dbReference type="EC" id="2.1.1.72" evidence="2"/>
<evidence type="ECO:0000313" key="12">
    <source>
        <dbReference type="Proteomes" id="UP001348817"/>
    </source>
</evidence>
<dbReference type="GO" id="GO:0032259">
    <property type="term" value="P:methylation"/>
    <property type="evidence" value="ECO:0007669"/>
    <property type="project" value="UniProtKB-KW"/>
</dbReference>
<dbReference type="Gene3D" id="3.90.220.20">
    <property type="entry name" value="DNA methylase specificity domains"/>
    <property type="match status" value="1"/>
</dbReference>
<evidence type="ECO:0000256" key="2">
    <source>
        <dbReference type="ARBA" id="ARBA00011900"/>
    </source>
</evidence>
<dbReference type="AlphaFoldDB" id="A0AAU9CVQ1"/>
<keyword evidence="4" id="KW-0808">Transferase</keyword>
<dbReference type="InterPro" id="IPR004546">
    <property type="entry name" value="Restrct_endonuc_T1M"/>
</dbReference>
<dbReference type="GO" id="GO:0003677">
    <property type="term" value="F:DNA binding"/>
    <property type="evidence" value="ECO:0007669"/>
    <property type="project" value="UniProtKB-KW"/>
</dbReference>
<dbReference type="NCBIfam" id="TIGR00497">
    <property type="entry name" value="hsdM"/>
    <property type="match status" value="1"/>
</dbReference>
<dbReference type="Gene3D" id="1.20.1260.30">
    <property type="match status" value="1"/>
</dbReference>
<evidence type="ECO:0000256" key="7">
    <source>
        <dbReference type="ARBA" id="ARBA00023125"/>
    </source>
</evidence>
<comment type="catalytic activity">
    <reaction evidence="8">
        <text>a 2'-deoxyadenosine in DNA + S-adenosyl-L-methionine = an N(6)-methyl-2'-deoxyadenosine in DNA + S-adenosyl-L-homocysteine + H(+)</text>
        <dbReference type="Rhea" id="RHEA:15197"/>
        <dbReference type="Rhea" id="RHEA-COMP:12418"/>
        <dbReference type="Rhea" id="RHEA-COMP:12419"/>
        <dbReference type="ChEBI" id="CHEBI:15378"/>
        <dbReference type="ChEBI" id="CHEBI:57856"/>
        <dbReference type="ChEBI" id="CHEBI:59789"/>
        <dbReference type="ChEBI" id="CHEBI:90615"/>
        <dbReference type="ChEBI" id="CHEBI:90616"/>
        <dbReference type="EC" id="2.1.1.72"/>
    </reaction>
</comment>
<evidence type="ECO:0000256" key="4">
    <source>
        <dbReference type="ARBA" id="ARBA00022679"/>
    </source>
</evidence>
<dbReference type="InterPro" id="IPR003356">
    <property type="entry name" value="DNA_methylase_A-5"/>
</dbReference>
<dbReference type="Gene3D" id="3.30.565.10">
    <property type="entry name" value="Histidine kinase-like ATPase, C-terminal domain"/>
    <property type="match status" value="1"/>
</dbReference>
<evidence type="ECO:0000259" key="10">
    <source>
        <dbReference type="Pfam" id="PF02384"/>
    </source>
</evidence>
<dbReference type="SUPFAM" id="SSF116734">
    <property type="entry name" value="DNA methylase specificity domain"/>
    <property type="match status" value="1"/>
</dbReference>
<dbReference type="PRINTS" id="PR00507">
    <property type="entry name" value="N12N6MTFRASE"/>
</dbReference>
<evidence type="ECO:0000313" key="11">
    <source>
        <dbReference type="EMBL" id="BDD13115.1"/>
    </source>
</evidence>
<dbReference type="CDD" id="cd02440">
    <property type="entry name" value="AdoMet_MTases"/>
    <property type="match status" value="1"/>
</dbReference>
<dbReference type="RefSeq" id="WP_338396319.1">
    <property type="nucleotide sequence ID" value="NZ_AP025326.1"/>
</dbReference>
<feature type="coiled-coil region" evidence="9">
    <location>
        <begin position="625"/>
        <end position="652"/>
    </location>
</feature>
<keyword evidence="12" id="KW-1185">Reference proteome</keyword>
<dbReference type="PANTHER" id="PTHR42933:SF1">
    <property type="entry name" value="SITE-SPECIFIC DNA-METHYLTRANSFERASE (ADENINE-SPECIFIC)"/>
    <property type="match status" value="1"/>
</dbReference>
<dbReference type="SUPFAM" id="SSF53335">
    <property type="entry name" value="S-adenosyl-L-methionine-dependent methyltransferases"/>
    <property type="match status" value="1"/>
</dbReference>
<dbReference type="GO" id="GO:0009307">
    <property type="term" value="P:DNA restriction-modification system"/>
    <property type="evidence" value="ECO:0007669"/>
    <property type="project" value="UniProtKB-KW"/>
</dbReference>
<dbReference type="SUPFAM" id="SSF55874">
    <property type="entry name" value="ATPase domain of HSP90 chaperone/DNA topoisomerase II/histidine kinase"/>
    <property type="match status" value="1"/>
</dbReference>
<dbReference type="EMBL" id="AP025326">
    <property type="protein sequence ID" value="BDD13115.1"/>
    <property type="molecule type" value="Genomic_DNA"/>
</dbReference>
<reference evidence="11 12" key="1">
    <citation type="submission" date="2021-12" db="EMBL/GenBank/DDBJ databases">
        <title>Genome sequencing of bacteria with rrn-lacking chromosome and rrn-plasmid.</title>
        <authorList>
            <person name="Anda M."/>
            <person name="Iwasaki W."/>
        </authorList>
    </citation>
    <scope>NUCLEOTIDE SEQUENCE [LARGE SCALE GENOMIC DNA]</scope>
    <source>
        <strain evidence="11 12">DSM 100852</strain>
        <plasmid evidence="11 12">pFA12</plasmid>
    </source>
</reference>
<dbReference type="InterPro" id="IPR036890">
    <property type="entry name" value="HATPase_C_sf"/>
</dbReference>
<keyword evidence="3" id="KW-0489">Methyltransferase</keyword>
<keyword evidence="7" id="KW-0238">DNA-binding</keyword>